<evidence type="ECO:0000256" key="3">
    <source>
        <dbReference type="ARBA" id="ARBA00023163"/>
    </source>
</evidence>
<evidence type="ECO:0000313" key="6">
    <source>
        <dbReference type="Proteomes" id="UP000316225"/>
    </source>
</evidence>
<evidence type="ECO:0000256" key="1">
    <source>
        <dbReference type="ARBA" id="ARBA00023015"/>
    </source>
</evidence>
<dbReference type="PROSITE" id="PS50956">
    <property type="entry name" value="HTH_ASNC_2"/>
    <property type="match status" value="1"/>
</dbReference>
<dbReference type="GO" id="GO:0006355">
    <property type="term" value="P:regulation of DNA-templated transcription"/>
    <property type="evidence" value="ECO:0007669"/>
    <property type="project" value="UniProtKB-ARBA"/>
</dbReference>
<keyword evidence="3" id="KW-0804">Transcription</keyword>
<comment type="caution">
    <text evidence="5">The sequence shown here is derived from an EMBL/GenBank/DDBJ whole genome shotgun (WGS) entry which is preliminary data.</text>
</comment>
<sequence length="152" mass="16236">MIALDAIDRRIVEILSRDGRIPVMELAARVGLSATPCGRRIKRLEEAGVIRGYAALVDPAALGRTVSVLISVRLTRHGPESADEFLSVVTARPEVTECLLVTGDADYMLRVMVSDIDALGGFIRDVLQAIPSVAETSTMVILQNHPGGMGVA</sequence>
<dbReference type="Gene3D" id="1.10.10.10">
    <property type="entry name" value="Winged helix-like DNA-binding domain superfamily/Winged helix DNA-binding domain"/>
    <property type="match status" value="1"/>
</dbReference>
<dbReference type="InterPro" id="IPR036390">
    <property type="entry name" value="WH_DNA-bd_sf"/>
</dbReference>
<keyword evidence="2" id="KW-0238">DNA-binding</keyword>
<evidence type="ECO:0000313" key="5">
    <source>
        <dbReference type="EMBL" id="TWI38289.1"/>
    </source>
</evidence>
<dbReference type="SUPFAM" id="SSF54909">
    <property type="entry name" value="Dimeric alpha+beta barrel"/>
    <property type="match status" value="1"/>
</dbReference>
<dbReference type="PANTHER" id="PTHR30154:SF34">
    <property type="entry name" value="TRANSCRIPTIONAL REGULATOR AZLB"/>
    <property type="match status" value="1"/>
</dbReference>
<dbReference type="GO" id="GO:0005829">
    <property type="term" value="C:cytosol"/>
    <property type="evidence" value="ECO:0007669"/>
    <property type="project" value="TreeGrafter"/>
</dbReference>
<dbReference type="InterPro" id="IPR011991">
    <property type="entry name" value="ArsR-like_HTH"/>
</dbReference>
<dbReference type="PANTHER" id="PTHR30154">
    <property type="entry name" value="LEUCINE-RESPONSIVE REGULATORY PROTEIN"/>
    <property type="match status" value="1"/>
</dbReference>
<gene>
    <name evidence="5" type="ORF">IQ24_00428</name>
</gene>
<evidence type="ECO:0000256" key="2">
    <source>
        <dbReference type="ARBA" id="ARBA00023125"/>
    </source>
</evidence>
<dbReference type="InterPro" id="IPR000485">
    <property type="entry name" value="AsnC-type_HTH_dom"/>
</dbReference>
<dbReference type="OrthoDB" id="9803143at2"/>
<evidence type="ECO:0000259" key="4">
    <source>
        <dbReference type="PROSITE" id="PS50956"/>
    </source>
</evidence>
<dbReference type="Gene3D" id="3.30.70.920">
    <property type="match status" value="1"/>
</dbReference>
<dbReference type="SUPFAM" id="SSF46785">
    <property type="entry name" value="Winged helix' DNA-binding domain"/>
    <property type="match status" value="1"/>
</dbReference>
<accession>A0A562P1L2</accession>
<protein>
    <submittedName>
        <fullName evidence="5">Lrp/AsnC family leucine-responsive transcriptional regulator</fullName>
    </submittedName>
</protein>
<dbReference type="PROSITE" id="PS00519">
    <property type="entry name" value="HTH_ASNC_1"/>
    <property type="match status" value="1"/>
</dbReference>
<keyword evidence="6" id="KW-1185">Reference proteome</keyword>
<dbReference type="EMBL" id="VLKU01000001">
    <property type="protein sequence ID" value="TWI38289.1"/>
    <property type="molecule type" value="Genomic_DNA"/>
</dbReference>
<dbReference type="PRINTS" id="PR00033">
    <property type="entry name" value="HTHASNC"/>
</dbReference>
<dbReference type="RefSeq" id="WP_145396057.1">
    <property type="nucleotide sequence ID" value="NZ_VLKU01000001.1"/>
</dbReference>
<name>A0A562P1L2_9RHOB</name>
<dbReference type="InterPro" id="IPR019887">
    <property type="entry name" value="Tscrpt_reg_AsnC/Lrp_C"/>
</dbReference>
<dbReference type="InterPro" id="IPR019888">
    <property type="entry name" value="Tscrpt_reg_AsnC-like"/>
</dbReference>
<dbReference type="CDD" id="cd00090">
    <property type="entry name" value="HTH_ARSR"/>
    <property type="match status" value="1"/>
</dbReference>
<dbReference type="Pfam" id="PF13404">
    <property type="entry name" value="HTH_AsnC-type"/>
    <property type="match status" value="1"/>
</dbReference>
<reference evidence="5 6" key="1">
    <citation type="journal article" date="2015" name="Stand. Genomic Sci.">
        <title>Genomic Encyclopedia of Bacterial and Archaeal Type Strains, Phase III: the genomes of soil and plant-associated and newly described type strains.</title>
        <authorList>
            <person name="Whitman W.B."/>
            <person name="Woyke T."/>
            <person name="Klenk H.P."/>
            <person name="Zhou Y."/>
            <person name="Lilburn T.G."/>
            <person name="Beck B.J."/>
            <person name="De Vos P."/>
            <person name="Vandamme P."/>
            <person name="Eisen J.A."/>
            <person name="Garrity G."/>
            <person name="Hugenholtz P."/>
            <person name="Kyrpides N.C."/>
        </authorList>
    </citation>
    <scope>NUCLEOTIDE SEQUENCE [LARGE SCALE GENOMIC DNA]</scope>
    <source>
        <strain evidence="5 6">CGMCC 1.5364</strain>
    </source>
</reference>
<dbReference type="Pfam" id="PF01037">
    <property type="entry name" value="AsnC_trans_reg"/>
    <property type="match status" value="1"/>
</dbReference>
<proteinExistence type="predicted"/>
<dbReference type="AlphaFoldDB" id="A0A562P1L2"/>
<dbReference type="InterPro" id="IPR036388">
    <property type="entry name" value="WH-like_DNA-bd_sf"/>
</dbReference>
<dbReference type="GO" id="GO:0043200">
    <property type="term" value="P:response to amino acid"/>
    <property type="evidence" value="ECO:0007669"/>
    <property type="project" value="TreeGrafter"/>
</dbReference>
<dbReference type="InterPro" id="IPR019885">
    <property type="entry name" value="Tscrpt_reg_HTH_AsnC-type_CS"/>
</dbReference>
<feature type="domain" description="HTH asnC-type" evidence="4">
    <location>
        <begin position="4"/>
        <end position="65"/>
    </location>
</feature>
<dbReference type="SMART" id="SM00344">
    <property type="entry name" value="HTH_ASNC"/>
    <property type="match status" value="1"/>
</dbReference>
<dbReference type="GO" id="GO:0043565">
    <property type="term" value="F:sequence-specific DNA binding"/>
    <property type="evidence" value="ECO:0007669"/>
    <property type="project" value="InterPro"/>
</dbReference>
<organism evidence="5 6">
    <name type="scientific">Paracoccus sulfuroxidans</name>
    <dbReference type="NCBI Taxonomy" id="384678"/>
    <lineage>
        <taxon>Bacteria</taxon>
        <taxon>Pseudomonadati</taxon>
        <taxon>Pseudomonadota</taxon>
        <taxon>Alphaproteobacteria</taxon>
        <taxon>Rhodobacterales</taxon>
        <taxon>Paracoccaceae</taxon>
        <taxon>Paracoccus</taxon>
    </lineage>
</organism>
<dbReference type="InterPro" id="IPR011008">
    <property type="entry name" value="Dimeric_a/b-barrel"/>
</dbReference>
<keyword evidence="1" id="KW-0805">Transcription regulation</keyword>
<dbReference type="Proteomes" id="UP000316225">
    <property type="component" value="Unassembled WGS sequence"/>
</dbReference>